<evidence type="ECO:0000256" key="5">
    <source>
        <dbReference type="ARBA" id="ARBA00023002"/>
    </source>
</evidence>
<protein>
    <submittedName>
        <fullName evidence="12">Acyl-CoA dehydrogenase</fullName>
    </submittedName>
</protein>
<dbReference type="Gene3D" id="1.20.140.10">
    <property type="entry name" value="Butyryl-CoA Dehydrogenase, subunit A, domain 3"/>
    <property type="match status" value="1"/>
</dbReference>
<dbReference type="SUPFAM" id="SSF56645">
    <property type="entry name" value="Acyl-CoA dehydrogenase NM domain-like"/>
    <property type="match status" value="1"/>
</dbReference>
<dbReference type="InterPro" id="IPR009075">
    <property type="entry name" value="AcylCo_DH/oxidase_C"/>
</dbReference>
<evidence type="ECO:0000313" key="13">
    <source>
        <dbReference type="Proteomes" id="UP000244928"/>
    </source>
</evidence>
<dbReference type="FunFam" id="1.20.140.10:FF:000001">
    <property type="entry name" value="Acyl-CoA dehydrogenase"/>
    <property type="match status" value="1"/>
</dbReference>
<dbReference type="PANTHER" id="PTHR48083:SF31">
    <property type="entry name" value="ACYL-COA DEHYDROGENASE FADE10-RELATED"/>
    <property type="match status" value="1"/>
</dbReference>
<evidence type="ECO:0000256" key="3">
    <source>
        <dbReference type="ARBA" id="ARBA00022630"/>
    </source>
</evidence>
<dbReference type="KEGG" id="dlu:A6035_13820"/>
<sequence>MGFDEYLDVIRRFSQEELRPREGEVEREDRIPEDLVERMRELGLFAISIPRQYGGLGWSMTEQVRLTMEFTQAAAAYRSRFSSTIGLCSQALLDHGTDEQRSRWLPAMASGQCTAAFALTEPEAGSDAGSARTTATRDGDEYVINGHKRYITNAPIADLFLVYARTGGDGSAGMSGFLVPAGTPGLRVDPQKPMMGQRGSLSTEVHFEDCRVPAGALIGGVEGNGLRSALRGINSARTHVAATCVGQAMRLVEEATTYALGRHQFGQPIADFQSVENLLADSQAETLAGRALVLHCAQQFDVGPIPVPEISAAKYFCSEMACRVADRAVQVLGGAGYFSEHAISRFYRDVRLFRLFEGTSQIQQQQIARHLKSAHSG</sequence>
<feature type="domain" description="Acyl-CoA dehydrogenase/oxidase N-terminal" evidence="10">
    <location>
        <begin position="7"/>
        <end position="112"/>
    </location>
</feature>
<dbReference type="Gene3D" id="1.10.540.10">
    <property type="entry name" value="Acyl-CoA dehydrogenase/oxidase, N-terminal domain"/>
    <property type="match status" value="1"/>
</dbReference>
<keyword evidence="5 7" id="KW-0560">Oxidoreductase</keyword>
<dbReference type="Pfam" id="PF02770">
    <property type="entry name" value="Acyl-CoA_dh_M"/>
    <property type="match status" value="1"/>
</dbReference>
<dbReference type="GO" id="GO:0033539">
    <property type="term" value="P:fatty acid beta-oxidation using acyl-CoA dehydrogenase"/>
    <property type="evidence" value="ECO:0007669"/>
    <property type="project" value="TreeGrafter"/>
</dbReference>
<dbReference type="Pfam" id="PF02771">
    <property type="entry name" value="Acyl-CoA_dh_N"/>
    <property type="match status" value="1"/>
</dbReference>
<evidence type="ECO:0000256" key="2">
    <source>
        <dbReference type="ARBA" id="ARBA00009347"/>
    </source>
</evidence>
<dbReference type="PROSITE" id="PS00072">
    <property type="entry name" value="ACYL_COA_DH_1"/>
    <property type="match status" value="1"/>
</dbReference>
<name>A0A2S1RA16_9ACTN</name>
<feature type="domain" description="Acyl-CoA oxidase/dehydrogenase middle" evidence="9">
    <location>
        <begin position="116"/>
        <end position="210"/>
    </location>
</feature>
<dbReference type="GO" id="GO:0050660">
    <property type="term" value="F:flavin adenine dinucleotide binding"/>
    <property type="evidence" value="ECO:0007669"/>
    <property type="project" value="InterPro"/>
</dbReference>
<keyword evidence="13" id="KW-1185">Reference proteome</keyword>
<dbReference type="Gene3D" id="2.40.110.10">
    <property type="entry name" value="Butyryl-CoA Dehydrogenase, subunit A, domain 2"/>
    <property type="match status" value="1"/>
</dbReference>
<dbReference type="InterPro" id="IPR036250">
    <property type="entry name" value="AcylCo_DH-like_C"/>
</dbReference>
<evidence type="ECO:0000313" key="11">
    <source>
        <dbReference type="EMBL" id="AWH93068.1"/>
    </source>
</evidence>
<accession>A0A2S1RA16</accession>
<dbReference type="InterPro" id="IPR050741">
    <property type="entry name" value="Acyl-CoA_dehydrogenase"/>
</dbReference>
<evidence type="ECO:0000256" key="6">
    <source>
        <dbReference type="ARBA" id="ARBA00052546"/>
    </source>
</evidence>
<dbReference type="FunFam" id="2.40.110.10:FF:000002">
    <property type="entry name" value="Acyl-CoA dehydrogenase fadE12"/>
    <property type="match status" value="1"/>
</dbReference>
<dbReference type="GO" id="GO:0003995">
    <property type="term" value="F:acyl-CoA dehydrogenase activity"/>
    <property type="evidence" value="ECO:0007669"/>
    <property type="project" value="InterPro"/>
</dbReference>
<dbReference type="KEGG" id="dlu:A6035_14005"/>
<proteinExistence type="inferred from homology"/>
<dbReference type="EMBL" id="CP015449">
    <property type="protein sequence ID" value="AWH93102.1"/>
    <property type="molecule type" value="Genomic_DNA"/>
</dbReference>
<dbReference type="PIRSF" id="PIRSF016578">
    <property type="entry name" value="HsaA"/>
    <property type="match status" value="1"/>
</dbReference>
<comment type="catalytic activity">
    <reaction evidence="6">
        <text>a 2,3-saturated acyl-CoA + A = a 2,3-dehydroacyl-CoA + AH2</text>
        <dbReference type="Rhea" id="RHEA:48608"/>
        <dbReference type="ChEBI" id="CHEBI:13193"/>
        <dbReference type="ChEBI" id="CHEBI:17499"/>
        <dbReference type="ChEBI" id="CHEBI:60015"/>
        <dbReference type="ChEBI" id="CHEBI:65111"/>
    </reaction>
</comment>
<dbReference type="PROSITE" id="PS00073">
    <property type="entry name" value="ACYL_COA_DH_2"/>
    <property type="match status" value="1"/>
</dbReference>
<comment type="cofactor">
    <cofactor evidence="1 7">
        <name>FAD</name>
        <dbReference type="ChEBI" id="CHEBI:57692"/>
    </cofactor>
</comment>
<dbReference type="InterPro" id="IPR037069">
    <property type="entry name" value="AcylCoA_DH/ox_N_sf"/>
</dbReference>
<keyword evidence="3 7" id="KW-0285">Flavoprotein</keyword>
<evidence type="ECO:0000256" key="4">
    <source>
        <dbReference type="ARBA" id="ARBA00022827"/>
    </source>
</evidence>
<feature type="domain" description="Acyl-CoA dehydrogenase/oxidase C-terminal" evidence="8">
    <location>
        <begin position="223"/>
        <end position="371"/>
    </location>
</feature>
<dbReference type="OrthoDB" id="8876745at2"/>
<dbReference type="InterPro" id="IPR006089">
    <property type="entry name" value="Acyl-CoA_DH_CS"/>
</dbReference>
<dbReference type="InterPro" id="IPR046373">
    <property type="entry name" value="Acyl-CoA_Oxase/DH_mid-dom_sf"/>
</dbReference>
<dbReference type="GO" id="GO:0005737">
    <property type="term" value="C:cytoplasm"/>
    <property type="evidence" value="ECO:0007669"/>
    <property type="project" value="TreeGrafter"/>
</dbReference>
<dbReference type="InterPro" id="IPR006091">
    <property type="entry name" value="Acyl-CoA_Oxase/DH_mid-dom"/>
</dbReference>
<evidence type="ECO:0000313" key="12">
    <source>
        <dbReference type="EMBL" id="AWH93102.1"/>
    </source>
</evidence>
<gene>
    <name evidence="11" type="ORF">A6035_13820</name>
    <name evidence="12" type="ORF">A6035_14005</name>
</gene>
<evidence type="ECO:0000259" key="9">
    <source>
        <dbReference type="Pfam" id="PF02770"/>
    </source>
</evidence>
<organism evidence="12 13">
    <name type="scientific">Dietzia lutea</name>
    <dbReference type="NCBI Taxonomy" id="546160"/>
    <lineage>
        <taxon>Bacteria</taxon>
        <taxon>Bacillati</taxon>
        <taxon>Actinomycetota</taxon>
        <taxon>Actinomycetes</taxon>
        <taxon>Mycobacteriales</taxon>
        <taxon>Dietziaceae</taxon>
        <taxon>Dietzia</taxon>
    </lineage>
</organism>
<dbReference type="EMBL" id="CP015449">
    <property type="protein sequence ID" value="AWH93068.1"/>
    <property type="molecule type" value="Genomic_DNA"/>
</dbReference>
<dbReference type="PANTHER" id="PTHR48083">
    <property type="entry name" value="MEDIUM-CHAIN SPECIFIC ACYL-COA DEHYDROGENASE, MITOCHONDRIAL-RELATED"/>
    <property type="match status" value="1"/>
</dbReference>
<dbReference type="InterPro" id="IPR009100">
    <property type="entry name" value="AcylCoA_DH/oxidase_NM_dom_sf"/>
</dbReference>
<evidence type="ECO:0000259" key="10">
    <source>
        <dbReference type="Pfam" id="PF02771"/>
    </source>
</evidence>
<evidence type="ECO:0000259" key="8">
    <source>
        <dbReference type="Pfam" id="PF00441"/>
    </source>
</evidence>
<evidence type="ECO:0000256" key="7">
    <source>
        <dbReference type="RuleBase" id="RU362125"/>
    </source>
</evidence>
<dbReference type="RefSeq" id="WP_108848359.1">
    <property type="nucleotide sequence ID" value="NZ_CP015449.1"/>
</dbReference>
<dbReference type="Pfam" id="PF00441">
    <property type="entry name" value="Acyl-CoA_dh_1"/>
    <property type="match status" value="1"/>
</dbReference>
<reference evidence="12 13" key="1">
    <citation type="submission" date="2016-04" db="EMBL/GenBank/DDBJ databases">
        <title>Complete genome sequence of Dietzia lutea YIM 80766T, a strain isolated from desert soil in Egypt.</title>
        <authorList>
            <person name="Zhao J."/>
            <person name="Hu B."/>
            <person name="Geng S."/>
            <person name="Nie Y."/>
            <person name="Tang Y."/>
        </authorList>
    </citation>
    <scope>NUCLEOTIDE SEQUENCE [LARGE SCALE GENOMIC DNA]</scope>
    <source>
        <strain evidence="12 13">YIM 80766</strain>
    </source>
</reference>
<keyword evidence="4 7" id="KW-0274">FAD</keyword>
<evidence type="ECO:0000256" key="1">
    <source>
        <dbReference type="ARBA" id="ARBA00001974"/>
    </source>
</evidence>
<dbReference type="Proteomes" id="UP000244928">
    <property type="component" value="Chromosome"/>
</dbReference>
<dbReference type="AlphaFoldDB" id="A0A2S1RA16"/>
<comment type="similarity">
    <text evidence="2 7">Belongs to the acyl-CoA dehydrogenase family.</text>
</comment>
<dbReference type="InterPro" id="IPR013786">
    <property type="entry name" value="AcylCoA_DH/ox_N"/>
</dbReference>
<dbReference type="SUPFAM" id="SSF47203">
    <property type="entry name" value="Acyl-CoA dehydrogenase C-terminal domain-like"/>
    <property type="match status" value="1"/>
</dbReference>